<feature type="region of interest" description="Disordered" evidence="1">
    <location>
        <begin position="232"/>
        <end position="327"/>
    </location>
</feature>
<feature type="compositionally biased region" description="Polar residues" evidence="1">
    <location>
        <begin position="44"/>
        <end position="54"/>
    </location>
</feature>
<feature type="compositionally biased region" description="Low complexity" evidence="1">
    <location>
        <begin position="236"/>
        <end position="249"/>
    </location>
</feature>
<dbReference type="PANTHER" id="PTHR21669:SF27">
    <property type="entry name" value="WOUND-RESPONSIVE FAMILY PROTEIN"/>
    <property type="match status" value="1"/>
</dbReference>
<feature type="compositionally biased region" description="Polar residues" evidence="1">
    <location>
        <begin position="755"/>
        <end position="779"/>
    </location>
</feature>
<feature type="compositionally biased region" description="Polar residues" evidence="1">
    <location>
        <begin position="268"/>
        <end position="278"/>
    </location>
</feature>
<dbReference type="Pfam" id="PF08729">
    <property type="entry name" value="HUN"/>
    <property type="match status" value="1"/>
</dbReference>
<evidence type="ECO:0000259" key="2">
    <source>
        <dbReference type="Pfam" id="PF08729"/>
    </source>
</evidence>
<evidence type="ECO:0000256" key="1">
    <source>
        <dbReference type="SAM" id="MobiDB-lite"/>
    </source>
</evidence>
<evidence type="ECO:0000313" key="4">
    <source>
        <dbReference type="Proteomes" id="UP000242715"/>
    </source>
</evidence>
<dbReference type="PANTHER" id="PTHR21669">
    <property type="entry name" value="CAPZ-INTERACTING PROTEIN AND RELATED PROTEINS"/>
    <property type="match status" value="1"/>
</dbReference>
<dbReference type="Proteomes" id="UP000242715">
    <property type="component" value="Unassembled WGS sequence"/>
</dbReference>
<reference evidence="4" key="1">
    <citation type="journal article" date="2017" name="Front. Plant Sci.">
        <title>Climate Clever Clovers: New Paradigm to Reduce the Environmental Footprint of Ruminants by Breeding Low Methanogenic Forages Utilizing Haplotype Variation.</title>
        <authorList>
            <person name="Kaur P."/>
            <person name="Appels R."/>
            <person name="Bayer P.E."/>
            <person name="Keeble-Gagnere G."/>
            <person name="Wang J."/>
            <person name="Hirakawa H."/>
            <person name="Shirasawa K."/>
            <person name="Vercoe P."/>
            <person name="Stefanova K."/>
            <person name="Durmic Z."/>
            <person name="Nichols P."/>
            <person name="Revell C."/>
            <person name="Isobe S.N."/>
            <person name="Edwards D."/>
            <person name="Erskine W."/>
        </authorList>
    </citation>
    <scope>NUCLEOTIDE SEQUENCE [LARGE SCALE GENOMIC DNA]</scope>
    <source>
        <strain evidence="4">cv. Daliak</strain>
    </source>
</reference>
<feature type="domain" description="Hpc2-related" evidence="2">
    <location>
        <begin position="102"/>
        <end position="139"/>
    </location>
</feature>
<accession>A0A2Z6NW71</accession>
<proteinExistence type="predicted"/>
<keyword evidence="4" id="KW-1185">Reference proteome</keyword>
<feature type="region of interest" description="Disordered" evidence="1">
    <location>
        <begin position="88"/>
        <end position="110"/>
    </location>
</feature>
<dbReference type="EMBL" id="DF974224">
    <property type="protein sequence ID" value="GAU46543.1"/>
    <property type="molecule type" value="Genomic_DNA"/>
</dbReference>
<feature type="region of interest" description="Disordered" evidence="1">
    <location>
        <begin position="135"/>
        <end position="207"/>
    </location>
</feature>
<dbReference type="GO" id="GO:0006325">
    <property type="term" value="P:chromatin organization"/>
    <property type="evidence" value="ECO:0007669"/>
    <property type="project" value="TreeGrafter"/>
</dbReference>
<dbReference type="GO" id="GO:0005634">
    <property type="term" value="C:nucleus"/>
    <property type="evidence" value="ECO:0007669"/>
    <property type="project" value="TreeGrafter"/>
</dbReference>
<protein>
    <recommendedName>
        <fullName evidence="2">Hpc2-related domain-containing protein</fullName>
    </recommendedName>
</protein>
<feature type="compositionally biased region" description="Polar residues" evidence="1">
    <location>
        <begin position="291"/>
        <end position="309"/>
    </location>
</feature>
<name>A0A2Z6NW71_TRISU</name>
<evidence type="ECO:0000313" key="3">
    <source>
        <dbReference type="EMBL" id="GAU46543.1"/>
    </source>
</evidence>
<gene>
    <name evidence="3" type="ORF">TSUD_402600</name>
</gene>
<feature type="region of interest" description="Disordered" evidence="1">
    <location>
        <begin position="39"/>
        <end position="60"/>
    </location>
</feature>
<feature type="compositionally biased region" description="Acidic residues" evidence="1">
    <location>
        <begin position="94"/>
        <end position="110"/>
    </location>
</feature>
<dbReference type="OrthoDB" id="68076at2759"/>
<feature type="region of interest" description="Disordered" evidence="1">
    <location>
        <begin position="733"/>
        <end position="779"/>
    </location>
</feature>
<dbReference type="InterPro" id="IPR014840">
    <property type="entry name" value="HRD"/>
</dbReference>
<sequence>MMEEKKASSSFVKKGDRQLFTVELRPGETTIVSWKKLLKDANKPNGSASTSQLSRPEAFPGEPVEVEENDAAQPHRFSAVIEKIERLYMGKDSSDDEDLPDVPDDDQYDTEDSFIDDAELVDNSKVKHDGFFVNRGKLERTDVPPVLPNHQPKKRRKKDIVKNPGESNNDHGSNKHVKVGKAAYGKTTSTQAKNVCNSSQNFVVPDGNYEALKPQNQLDIYGISSKKKIADTKPISVSSVSLKTSSDDVPVAMSEAKDADKKKIGAFQSKNTSGSSDTSHQKYNEKGAYAQSKSQPGRPSTSIDGLENSSRSKDKNGMRQLPDLNVAVGKFSTKATKSEYMHKKDGSSVRPKSSMLEKALGELEKMVAESRPPAAENPEADNISQAVKRRLPREVKLKLAKVARLAASQGKVSKELINRLMSILGHLMQLRTLKSLFPSSICCGDLPYLGHPLLLIPRSSLSSPGREGRNLKIMISMGLSAKQEEDDRFQRIKKEAVDMIKMQAPALESKQQQKAGASGDVQDFGPDGKAITKRNFSMDASLEDKICELYDIFVDGLDDNAGPQVRKLYAELAGLWPTGYMDTHGIKRAICRAKERRRASHTKNKLFSMLIHMARPCWKLHMLGMVFKDHEKIKRKKLLASRQEDSVQLDVGSGSITLQQNQQEKLATKSGNLAFTSTNKLISNTSTAVQVSSPMNGLKQEKAKGSSSNSLEDVCVADGVLTKKLKRKSELELEGANSDLEKLTSLQGEERPKSQKQSSVLPTKSNLQATSISALEQSS</sequence>
<dbReference type="AlphaFoldDB" id="A0A2Z6NW71"/>
<feature type="compositionally biased region" description="Polar residues" evidence="1">
    <location>
        <begin position="186"/>
        <end position="202"/>
    </location>
</feature>
<organism evidence="3 4">
    <name type="scientific">Trifolium subterraneum</name>
    <name type="common">Subterranean clover</name>
    <dbReference type="NCBI Taxonomy" id="3900"/>
    <lineage>
        <taxon>Eukaryota</taxon>
        <taxon>Viridiplantae</taxon>
        <taxon>Streptophyta</taxon>
        <taxon>Embryophyta</taxon>
        <taxon>Tracheophyta</taxon>
        <taxon>Spermatophyta</taxon>
        <taxon>Magnoliopsida</taxon>
        <taxon>eudicotyledons</taxon>
        <taxon>Gunneridae</taxon>
        <taxon>Pentapetalae</taxon>
        <taxon>rosids</taxon>
        <taxon>fabids</taxon>
        <taxon>Fabales</taxon>
        <taxon>Fabaceae</taxon>
        <taxon>Papilionoideae</taxon>
        <taxon>50 kb inversion clade</taxon>
        <taxon>NPAAA clade</taxon>
        <taxon>Hologalegina</taxon>
        <taxon>IRL clade</taxon>
        <taxon>Trifolieae</taxon>
        <taxon>Trifolium</taxon>
    </lineage>
</organism>